<keyword evidence="3" id="KW-0677">Repeat</keyword>
<dbReference type="InterPro" id="IPR009030">
    <property type="entry name" value="Growth_fac_rcpt_cys_sf"/>
</dbReference>
<dbReference type="InterPro" id="IPR049883">
    <property type="entry name" value="NOTCH1_EGF-like"/>
</dbReference>
<feature type="domain" description="CUB" evidence="9">
    <location>
        <begin position="2404"/>
        <end position="2523"/>
    </location>
</feature>
<feature type="domain" description="CUB" evidence="9">
    <location>
        <begin position="852"/>
        <end position="976"/>
    </location>
</feature>
<protein>
    <recommendedName>
        <fullName evidence="13">Cubilin</fullName>
    </recommendedName>
</protein>
<dbReference type="EMBL" id="CAXAJV020001281">
    <property type="protein sequence ID" value="CAL7934356.1"/>
    <property type="molecule type" value="Genomic_DNA"/>
</dbReference>
<dbReference type="Pfam" id="PF12661">
    <property type="entry name" value="hEGF"/>
    <property type="match status" value="1"/>
</dbReference>
<name>A0ABP1N1W3_XYLVO</name>
<keyword evidence="1 7" id="KW-0245">EGF-like domain</keyword>
<evidence type="ECO:0008006" key="13">
    <source>
        <dbReference type="Google" id="ProtNLM"/>
    </source>
</evidence>
<feature type="domain" description="CUB" evidence="9">
    <location>
        <begin position="2870"/>
        <end position="2990"/>
    </location>
</feature>
<dbReference type="SUPFAM" id="SSF57196">
    <property type="entry name" value="EGF/Laminin"/>
    <property type="match status" value="4"/>
</dbReference>
<evidence type="ECO:0000256" key="2">
    <source>
        <dbReference type="ARBA" id="ARBA00022729"/>
    </source>
</evidence>
<keyword evidence="4 7" id="KW-1015">Disulfide bond</keyword>
<dbReference type="PANTHER" id="PTHR24251">
    <property type="entry name" value="OVOCHYMASE-RELATED"/>
    <property type="match status" value="1"/>
</dbReference>
<feature type="domain" description="CUB" evidence="9">
    <location>
        <begin position="1797"/>
        <end position="1906"/>
    </location>
</feature>
<feature type="signal peptide" evidence="8">
    <location>
        <begin position="1"/>
        <end position="18"/>
    </location>
</feature>
<feature type="domain" description="CUB" evidence="9">
    <location>
        <begin position="1445"/>
        <end position="1557"/>
    </location>
</feature>
<dbReference type="SUPFAM" id="SSF57184">
    <property type="entry name" value="Growth factor receptor domain"/>
    <property type="match status" value="1"/>
</dbReference>
<feature type="domain" description="CUB" evidence="9">
    <location>
        <begin position="3356"/>
        <end position="3498"/>
    </location>
</feature>
<dbReference type="PROSITE" id="PS01187">
    <property type="entry name" value="EGF_CA"/>
    <property type="match status" value="1"/>
</dbReference>
<feature type="domain" description="CUB" evidence="9">
    <location>
        <begin position="2991"/>
        <end position="3107"/>
    </location>
</feature>
<dbReference type="CDD" id="cd00041">
    <property type="entry name" value="CUB"/>
    <property type="match status" value="26"/>
</dbReference>
<dbReference type="Pfam" id="PF00431">
    <property type="entry name" value="CUB"/>
    <property type="match status" value="26"/>
</dbReference>
<feature type="disulfide bond" evidence="7">
    <location>
        <begin position="184"/>
        <end position="193"/>
    </location>
</feature>
<dbReference type="InterPro" id="IPR018097">
    <property type="entry name" value="EGF_Ca-bd_CS"/>
</dbReference>
<dbReference type="Gene3D" id="2.10.25.10">
    <property type="entry name" value="Laminin"/>
    <property type="match status" value="7"/>
</dbReference>
<feature type="domain" description="CUB" evidence="9">
    <location>
        <begin position="1326"/>
        <end position="1443"/>
    </location>
</feature>
<dbReference type="InterPro" id="IPR035914">
    <property type="entry name" value="Sperma_CUB_dom_sf"/>
</dbReference>
<dbReference type="PROSITE" id="PS00010">
    <property type="entry name" value="ASX_HYDROXYL"/>
    <property type="match status" value="2"/>
</dbReference>
<keyword evidence="2 8" id="KW-0732">Signal</keyword>
<evidence type="ECO:0000259" key="10">
    <source>
        <dbReference type="PROSITE" id="PS50026"/>
    </source>
</evidence>
<dbReference type="InterPro" id="IPR000859">
    <property type="entry name" value="CUB_dom"/>
</dbReference>
<dbReference type="InterPro" id="IPR000152">
    <property type="entry name" value="EGF-type_Asp/Asn_hydroxyl_site"/>
</dbReference>
<feature type="chain" id="PRO_5047515077" description="Cubilin" evidence="8">
    <location>
        <begin position="19"/>
        <end position="3727"/>
    </location>
</feature>
<feature type="disulfide bond" evidence="7">
    <location>
        <begin position="454"/>
        <end position="463"/>
    </location>
</feature>
<dbReference type="PROSITE" id="PS01186">
    <property type="entry name" value="EGF_2"/>
    <property type="match status" value="2"/>
</dbReference>
<dbReference type="InterPro" id="IPR000742">
    <property type="entry name" value="EGF"/>
</dbReference>
<feature type="domain" description="EGF-like" evidence="10">
    <location>
        <begin position="158"/>
        <end position="194"/>
    </location>
</feature>
<dbReference type="Gene3D" id="2.60.120.290">
    <property type="entry name" value="Spermadhesin, CUB domain"/>
    <property type="match status" value="26"/>
</dbReference>
<feature type="domain" description="CUB" evidence="9">
    <location>
        <begin position="3500"/>
        <end position="3604"/>
    </location>
</feature>
<dbReference type="InterPro" id="IPR001881">
    <property type="entry name" value="EGF-like_Ca-bd_dom"/>
</dbReference>
<feature type="disulfide bond" evidence="6">
    <location>
        <begin position="852"/>
        <end position="879"/>
    </location>
</feature>
<feature type="domain" description="CUB" evidence="9">
    <location>
        <begin position="2159"/>
        <end position="2280"/>
    </location>
</feature>
<dbReference type="PROSITE" id="PS00022">
    <property type="entry name" value="EGF_1"/>
    <property type="match status" value="4"/>
</dbReference>
<evidence type="ECO:0000256" key="1">
    <source>
        <dbReference type="ARBA" id="ARBA00022536"/>
    </source>
</evidence>
<evidence type="ECO:0000256" key="4">
    <source>
        <dbReference type="ARBA" id="ARBA00023157"/>
    </source>
</evidence>
<comment type="caution">
    <text evidence="7">Lacks conserved residue(s) required for the propagation of feature annotation.</text>
</comment>
<feature type="domain" description="CUB" evidence="9">
    <location>
        <begin position="2284"/>
        <end position="2401"/>
    </location>
</feature>
<dbReference type="PROSITE" id="PS01180">
    <property type="entry name" value="CUB"/>
    <property type="match status" value="27"/>
</dbReference>
<feature type="domain" description="CUB" evidence="9">
    <location>
        <begin position="2527"/>
        <end position="2633"/>
    </location>
</feature>
<comment type="caution">
    <text evidence="11">The sequence shown here is derived from an EMBL/GenBank/DDBJ whole genome shotgun (WGS) entry which is preliminary data.</text>
</comment>
<reference evidence="11 12" key="1">
    <citation type="submission" date="2024-08" db="EMBL/GenBank/DDBJ databases">
        <authorList>
            <person name="Will J Nash"/>
            <person name="Angela Man"/>
            <person name="Seanna McTaggart"/>
            <person name="Kendall Baker"/>
            <person name="Tom Barker"/>
            <person name="Leah Catchpole"/>
            <person name="Alex Durrant"/>
            <person name="Karim Gharbi"/>
            <person name="Naomi Irish"/>
            <person name="Gemy Kaithakottil"/>
            <person name="Debby Ku"/>
            <person name="Aaliyah Providence"/>
            <person name="Felix Shaw"/>
            <person name="David Swarbreck"/>
            <person name="Chris Watkins"/>
            <person name="Ann M. McCartney"/>
            <person name="Giulio Formenti"/>
            <person name="Alice Mouton"/>
            <person name="Noel Vella"/>
            <person name="Bjorn M von Reumont"/>
            <person name="Adriana Vella"/>
            <person name="Wilfried Haerty"/>
        </authorList>
    </citation>
    <scope>NUCLEOTIDE SEQUENCE [LARGE SCALE GENOMIC DNA]</scope>
</reference>
<sequence length="3727" mass="416005">MGTRAQWFLLTCLGFCAAWMDERPVLESRDGNLFISAAKDRNITLKVLGDGYVNVNKINLLHVATAAESATRLIERWKTGYLAEVESNVQRLTQIVEGPDGLEKRITMMRGFGEGNATLPPGAWSRNDSIMVNFKIRMLNQRVRRVEEKVKSIELKLKKNECISNPCLNGGTCQDLYEGYQCHCPSNWEGPNCAVDVNECVRLLGTDLGCQNGATCHNLPGSYRCDCAPGWFGLHCTAKTSVCSTQNSNELCGHGVCVPKVGSPLGYTCICDQGWQADGTNPACIKDVNECTGNHRPCSVNPWVDCRNAPGTFFCDSCPRGYTGNGYYCTDIDECQENNGGCSTSPRVQCINTMGSSTCGTCPTGYRGDGVTCTYVGSCAINNGGCHPLATCVENAGLTSAYVICRCPPGMVGLGTGPNGCRPSTLPSVTSPCFRNPCVHGRCVVVENGYECVCNAGYTGTTCNVKTDPCTPNPCKNNGVCLISNGMLTCDCPSSHTGSRCETLRQTCGGVSRNPVGHLKFPTGGNVYQHGLSCAWVLVTNSSLVLNVTFTSFNLEESTDCKYDFLQIHDGRNAGSQMIGRFCGKTLPHGNGNIVSSHNSLYFWFHSDNSISHDGFMFRWNSTAPVCGGTLRDDYGTISSPGSPGRYPPNRDCYWQISVKPSKRIQIHFGQLMLEEHPTCEADFLEITTIHNERLGLYCNHSHPAPLIVPSSQAVVYFHSDSAGQDAGFQIHYSAIEGRPGCNGVYTSTSDTINSPPNIADLKDIECEWKIQIPLGERIEITWSKFELKAGRCENENVEVYDGGTSESPLIGRYCSNAIPPTIVSTSNVVLIIFKSKLYQKGSFSLSYMVMCGGVYTEESGLIQSPMYPQLKEHTTLHCTYKIKQPPSKRIMLRILDVNIVNTLSNNLLRADCFRENLRVFDGASKNATRLANLCGPDRVIDTDLVTYYSTHNLMLLEFNLDTFGRGRFLANYTTIANRCGGIYTDLAGTIQTNSENGYYANNENCIWTIQAPVGYVVQLNWLSFQLEPNPHCRSDYVKIYENYKLPDQDVIGTFCGTKMPPMLMTQKNSMTLVFHSDSTVTHEGFAATYILINATKICGGHFVKPSGVIQTPNYPQRYPSRKECVWTIQAPNKRRVVLNITHFELERHTNCIFDYLEIRNGGYGTSPLIGKFCGTNIPSEIISQTNQLYLKFSSDSTRSFSGFSIDWDSTTTGCGGILTAAHGDIMSPNYPHDYSHLEDCTWKIAVAAGNLVRLLIVDLQLENSNFCRFDYIEISDGPNRLNGQKYCTAPYPKVIVSKSNIMNIRFRSDYTTFARGFHLTYETICENTLRGFNGVIESPNFPNNYEHNLNCSWTIDAPMGNKINLTFSHFDLEGMGIENECKYDYLEVLESEDEMNRRQLAKLCSSNNLPSKIHSTEHRVIVNFVTDSLLTFKGFRLEWMVDGCGGRLSRPFDTFTSPGYPSPYPSNIDCEWLIEVDYMHSIELTLHEINTEKQKGCIFDKLQIYGGENSEAPLLVELCYSPKPVVYTSFGNKMFIAFHSDSGYAANGFNASYKMIPLTCGGKYTADTGVIFSTNYPKNYPNKQNCEWLLQVDQHYVVNITFLDFDLENTKNCTDDYVHIYDGPTRDSPLLGSHCRNVLPPSYVSTSNEMLIVMRTDSTLSAKGFKAKYSKACGARIVVEEPGYLTPSQTYAGDVFESTNCTWILVAKDPADHVTITFTQMVTDLENYLWTDNCLWNYVQVFEGEHLDGPARGKWCANVVPLPITSYGNTLTVHLFADADFLGHFALIYSTLNSACGGTYNSSKGSIASPGYPDSYPLNSECVWILNTSPGSKIQLTFSEFELQQSENCDLDYLEVREDSGMGKLIGTFCGTTFETVETFKNLWIKFKSDGVDVGKGFQAEFSIATANDVSGHAGRITSPLYPIPYKHRDTVTWRITVEFGWVIRIQITDLFIENFFSWCSSSLTIYDGYDSGAPVLVETCYEKSEPITTTSNVAFIVFTTNILRQGSVFDLNWLQIPRDVDDPFNGNREIELSDCTEEIGLMSLQNASYKFTSPGWPNGYDSDLHCTWLFTSPAGTHLALKILAIDLEESDGCVLDSVKVYSGNALVESNNAPLVNRFCLSNATSVLSETDNVMTVKFETDRSVNRTGFNAYVYRECGGKMSGPNGVINFSNITQVRGSRISDPLGEFVCVWTVEVRPGRTIEVKITKMSIIQGPQWTCTNHYLMLKNGGEETSPFLGSGKYCDNVTPAPLQTTGNRLYVKVRGIESSTSFQLTYREVGMDCGGEFVLSDKQKEWEIKTPNYPNIPHPFSECTWTVLAPNREKIAIDFIDRFDLSDTVNCEREYVEIRDGGTDSSTLIGRYCKDVAPSTITTTGNMMHVHFYTELSEPKNGFKAKIYIGNDCGGIVRGTNGTITSPNYPFSAVKNQTCEWWVIAPPYHSLEFTFLDIHLPGFRRCRNSGFVEVGEKLQDHVFSGVNTLGTYCGFELPDAIHTASNEAVVKFKSDTLEFMTYRGFNMRFVASKDTCGGDYTELAGTIKSYGYPNVATHSGYCFWRITLPKLFHVVVEIQDIDTINDITHSIGFFNDFHFQSRIKIVYQNSTVRHLSSSSNTMMIDYQSAIGHRGFKLRYYARAPPPCGGILRSIKGNVTAPRVAPFNESSFYCVWSVEAPRSLATNDTVTGLTLTIMVTGLVSESQRSNLARPNTCFTPQYISITDIGMICGNFSEPVYLRSPQLVNELIIMNKTFGSLMNFSLEYEWQPCGGVLSGPSHVVSAPENISFPISCVWQVKYPQNSDVIRLRFNRLHLGSCDKNFMIVKNGGPSSPEIGKFCGDLQPSNITSAHNRLWIEYAASEPPNDFEFVLEPVDTGCGGILRGNSREISSPKFPKQYPNNVECSWEIMATNGYHVGLTFVDRFNLETSPSCEKDYVQAFDWVEEEHESSKGSWKDLGKVCGRNTPLTFNSTGNRMKVVFRSNEAIQGDGFRAIWSENCGGVFEVTSHPKTIVSPAYPHYYRTNMFCNYTLVMRDERERKNILVEFTEFQLENGNKDCKYDNLTIVYQDRHSTEENVYCGSNKPPLIKSKGNAEIIFRTDSYIQELGFVFKYYTSECGGTVTAPAVIKPLQQGDKYFGDTMCVWKIQAPEDKNVIIRFESFELESSYRCYYDYVKVYDGLEEDDDKVMATLCGDLKQHLPILRSNSSSMLVQFYADYTRHYRGFVAKIVFVKSALAGCGGNVNLTSNHRQAFKTQKDSTYESLEDCHWEVITSLGKQIKFTIDSMDLKNATNRTMANDECSGDYIEVRDGFGPFADLIGKYCGNQPPSVPILSSSNSIWIQFVSDGTLEGAGVTGTLEAVDSLCGIAPLIMNRTSLRLTSPNYPNRYEPNTKCRWLLKTSDTFPGSVDRLKIHFIDFDLANSDKCDTDYVQITDASTRTYMESDYGGRLIWHGNTDEQVRFEPTTSYKYCGGDLPRDYYSYSNEIEVTFKGTSTGHRGFKFDYGVASCDRNYTAEQDRIVHESIEDCWITITVPENRTISLYFNQFGLYDPDDCTKSSLQVFDGDFNGKLVASLCALGLPSPIFSTGNKLSLHSWSEYHNTFDYYDITYTSTTAGRGCGGQIFNYAGSFSSPLYPNEYRNNTECIWDISVPLGLKVALHFLVFDLGTKNSCNNNYDIIEVYDVTSYDVEVLATTYCGGDQPGIFVSASNRVLVKYISSVNSVSTGWVMEFNAREQ</sequence>
<feature type="disulfide bond" evidence="7">
    <location>
        <begin position="433"/>
        <end position="443"/>
    </location>
</feature>
<feature type="domain" description="CUB" evidence="9">
    <location>
        <begin position="508"/>
        <end position="623"/>
    </location>
</feature>
<feature type="domain" description="CUB" evidence="9">
    <location>
        <begin position="1215"/>
        <end position="1325"/>
    </location>
</feature>
<dbReference type="CDD" id="cd22201">
    <property type="entry name" value="cubilin_NTD"/>
    <property type="match status" value="1"/>
</dbReference>
<proteinExistence type="predicted"/>
<dbReference type="SMART" id="SM00042">
    <property type="entry name" value="CUB"/>
    <property type="match status" value="26"/>
</dbReference>
<feature type="domain" description="CUB" evidence="9">
    <location>
        <begin position="3109"/>
        <end position="3223"/>
    </location>
</feature>
<feature type="domain" description="EGF-like" evidence="10">
    <location>
        <begin position="196"/>
        <end position="237"/>
    </location>
</feature>
<dbReference type="Pfam" id="PF07645">
    <property type="entry name" value="EGF_CA"/>
    <property type="match status" value="2"/>
</dbReference>
<organism evidence="11 12">
    <name type="scientific">Xylocopa violacea</name>
    <name type="common">Violet carpenter bee</name>
    <name type="synonym">Apis violacea</name>
    <dbReference type="NCBI Taxonomy" id="135666"/>
    <lineage>
        <taxon>Eukaryota</taxon>
        <taxon>Metazoa</taxon>
        <taxon>Ecdysozoa</taxon>
        <taxon>Arthropoda</taxon>
        <taxon>Hexapoda</taxon>
        <taxon>Insecta</taxon>
        <taxon>Pterygota</taxon>
        <taxon>Neoptera</taxon>
        <taxon>Endopterygota</taxon>
        <taxon>Hymenoptera</taxon>
        <taxon>Apocrita</taxon>
        <taxon>Aculeata</taxon>
        <taxon>Apoidea</taxon>
        <taxon>Anthophila</taxon>
        <taxon>Apidae</taxon>
        <taxon>Xylocopa</taxon>
        <taxon>Xylocopa</taxon>
    </lineage>
</organism>
<evidence type="ECO:0000256" key="7">
    <source>
        <dbReference type="PROSITE-ProRule" id="PRU00076"/>
    </source>
</evidence>
<evidence type="ECO:0000256" key="6">
    <source>
        <dbReference type="PROSITE-ProRule" id="PRU00059"/>
    </source>
</evidence>
<evidence type="ECO:0000313" key="11">
    <source>
        <dbReference type="EMBL" id="CAL7934356.1"/>
    </source>
</evidence>
<dbReference type="Pfam" id="PF00008">
    <property type="entry name" value="EGF"/>
    <property type="match status" value="2"/>
</dbReference>
<feature type="domain" description="CUB" evidence="9">
    <location>
        <begin position="1561"/>
        <end position="1673"/>
    </location>
</feature>
<evidence type="ECO:0000256" key="5">
    <source>
        <dbReference type="ARBA" id="ARBA00023180"/>
    </source>
</evidence>
<dbReference type="CDD" id="cd00054">
    <property type="entry name" value="EGF_CA"/>
    <property type="match status" value="6"/>
</dbReference>
<dbReference type="Proteomes" id="UP001642520">
    <property type="component" value="Unassembled WGS sequence"/>
</dbReference>
<feature type="domain" description="CUB" evidence="9">
    <location>
        <begin position="3230"/>
        <end position="3352"/>
    </location>
</feature>
<feature type="domain" description="EGF-like" evidence="10">
    <location>
        <begin position="429"/>
        <end position="464"/>
    </location>
</feature>
<evidence type="ECO:0000256" key="8">
    <source>
        <dbReference type="SAM" id="SignalP"/>
    </source>
</evidence>
<feature type="domain" description="CUB" evidence="9">
    <location>
        <begin position="1907"/>
        <end position="2018"/>
    </location>
</feature>
<dbReference type="PROSITE" id="PS50026">
    <property type="entry name" value="EGF_3"/>
    <property type="match status" value="4"/>
</dbReference>
<dbReference type="InterPro" id="IPR013032">
    <property type="entry name" value="EGF-like_CS"/>
</dbReference>
<feature type="disulfide bond" evidence="7">
    <location>
        <begin position="492"/>
        <end position="501"/>
    </location>
</feature>
<feature type="domain" description="CUB" evidence="9">
    <location>
        <begin position="2638"/>
        <end position="2760"/>
    </location>
</feature>
<keyword evidence="5" id="KW-0325">Glycoprotein</keyword>
<gene>
    <name evidence="11" type="ORF">XYLVIOL_LOCUS981</name>
</gene>
<dbReference type="SMART" id="SM00179">
    <property type="entry name" value="EGF_CA"/>
    <property type="match status" value="7"/>
</dbReference>
<evidence type="ECO:0000259" key="9">
    <source>
        <dbReference type="PROSITE" id="PS01180"/>
    </source>
</evidence>
<feature type="disulfide bond" evidence="7">
    <location>
        <begin position="227"/>
        <end position="236"/>
    </location>
</feature>
<feature type="domain" description="CUB" evidence="9">
    <location>
        <begin position="627"/>
        <end position="736"/>
    </location>
</feature>
<dbReference type="SUPFAM" id="SSF49854">
    <property type="entry name" value="Spermadhesin, CUB domain"/>
    <property type="match status" value="26"/>
</dbReference>
<keyword evidence="12" id="KW-1185">Reference proteome</keyword>
<feature type="domain" description="CUB" evidence="9">
    <location>
        <begin position="1674"/>
        <end position="1793"/>
    </location>
</feature>
<dbReference type="PANTHER" id="PTHR24251:SF50">
    <property type="entry name" value="ATTRACTIN-LIKE 1A"/>
    <property type="match status" value="1"/>
</dbReference>
<feature type="domain" description="CUB" evidence="9">
    <location>
        <begin position="2037"/>
        <end position="2158"/>
    </location>
</feature>
<feature type="domain" description="CUB" evidence="9">
    <location>
        <begin position="1099"/>
        <end position="1211"/>
    </location>
</feature>
<feature type="domain" description="CUB" evidence="9">
    <location>
        <begin position="980"/>
        <end position="1093"/>
    </location>
</feature>
<feature type="domain" description="CUB" evidence="9">
    <location>
        <begin position="3610"/>
        <end position="3725"/>
    </location>
</feature>
<dbReference type="SMART" id="SM00181">
    <property type="entry name" value="EGF"/>
    <property type="match status" value="8"/>
</dbReference>
<feature type="domain" description="CUB" evidence="9">
    <location>
        <begin position="2762"/>
        <end position="2866"/>
    </location>
</feature>
<accession>A0ABP1N1W3</accession>
<evidence type="ECO:0000313" key="12">
    <source>
        <dbReference type="Proteomes" id="UP001642520"/>
    </source>
</evidence>
<feature type="domain" description="CUB" evidence="9">
    <location>
        <begin position="742"/>
        <end position="851"/>
    </location>
</feature>
<feature type="domain" description="EGF-like" evidence="10">
    <location>
        <begin position="466"/>
        <end position="502"/>
    </location>
</feature>
<evidence type="ECO:0000256" key="3">
    <source>
        <dbReference type="ARBA" id="ARBA00022737"/>
    </source>
</evidence>